<name>A0A6N2N6C6_SALVM</name>
<reference evidence="1" key="1">
    <citation type="submission" date="2019-03" db="EMBL/GenBank/DDBJ databases">
        <authorList>
            <person name="Mank J."/>
            <person name="Almeida P."/>
        </authorList>
    </citation>
    <scope>NUCLEOTIDE SEQUENCE</scope>
    <source>
        <strain evidence="1">78183</strain>
    </source>
</reference>
<accession>A0A6N2N6C6</accession>
<dbReference type="AlphaFoldDB" id="A0A6N2N6C6"/>
<protein>
    <submittedName>
        <fullName evidence="1">Uncharacterized protein</fullName>
    </submittedName>
</protein>
<dbReference type="PANTHER" id="PTHR34560">
    <property type="entry name" value="POLYKETIDE CYCLASE/DEHYDRASE/LIPID TRANSPORT SUPERFAMILY PROTEIN"/>
    <property type="match status" value="1"/>
</dbReference>
<dbReference type="EMBL" id="CAADRP010001929">
    <property type="protein sequence ID" value="VFU56545.1"/>
    <property type="molecule type" value="Genomic_DNA"/>
</dbReference>
<dbReference type="PANTHER" id="PTHR34560:SF1">
    <property type="entry name" value="START DOMAIN-CONTAINING PROTEIN"/>
    <property type="match status" value="1"/>
</dbReference>
<evidence type="ECO:0000313" key="1">
    <source>
        <dbReference type="EMBL" id="VFU56545.1"/>
    </source>
</evidence>
<organism evidence="1">
    <name type="scientific">Salix viminalis</name>
    <name type="common">Common osier</name>
    <name type="synonym">Basket willow</name>
    <dbReference type="NCBI Taxonomy" id="40686"/>
    <lineage>
        <taxon>Eukaryota</taxon>
        <taxon>Viridiplantae</taxon>
        <taxon>Streptophyta</taxon>
        <taxon>Embryophyta</taxon>
        <taxon>Tracheophyta</taxon>
        <taxon>Spermatophyta</taxon>
        <taxon>Magnoliopsida</taxon>
        <taxon>eudicotyledons</taxon>
        <taxon>Gunneridae</taxon>
        <taxon>Pentapetalae</taxon>
        <taxon>rosids</taxon>
        <taxon>fabids</taxon>
        <taxon>Malpighiales</taxon>
        <taxon>Salicaceae</taxon>
        <taxon>Saliceae</taxon>
        <taxon>Salix</taxon>
    </lineage>
</organism>
<proteinExistence type="predicted"/>
<gene>
    <name evidence="1" type="ORF">SVIM_LOCUS405934</name>
</gene>
<sequence>MKPKARCSNILIENRTNHVSSFLEMLRSASVSEDEVSRTSETSHGGWKMKEDHEEFRVMYRPGPEGSPFHSLLVEGYVDATVDACKFRLMRVLGGDTLQEMVRMLVSWHFSSFCDI</sequence>